<dbReference type="PANTHER" id="PTHR48037:SF1">
    <property type="entry name" value="RRM DOMAIN-CONTAINING PROTEIN"/>
    <property type="match status" value="1"/>
</dbReference>
<evidence type="ECO:0000256" key="1">
    <source>
        <dbReference type="PROSITE-ProRule" id="PRU00176"/>
    </source>
</evidence>
<dbReference type="PROSITE" id="PS50102">
    <property type="entry name" value="RRM"/>
    <property type="match status" value="3"/>
</dbReference>
<reference evidence="4" key="2">
    <citation type="submission" date="2025-09" db="UniProtKB">
        <authorList>
            <consortium name="Ensembl"/>
        </authorList>
    </citation>
    <scope>IDENTIFICATION</scope>
</reference>
<accession>A0A668UGP5</accession>
<protein>
    <recommendedName>
        <fullName evidence="3">RRM domain-containing protein</fullName>
    </recommendedName>
</protein>
<feature type="compositionally biased region" description="Basic and acidic residues" evidence="2">
    <location>
        <begin position="238"/>
        <end position="251"/>
    </location>
</feature>
<feature type="domain" description="RRM" evidence="3">
    <location>
        <begin position="134"/>
        <end position="208"/>
    </location>
</feature>
<keyword evidence="1" id="KW-0694">RNA-binding</keyword>
<dbReference type="PANTHER" id="PTHR48037">
    <property type="entry name" value="ATPASE E1"/>
    <property type="match status" value="1"/>
</dbReference>
<dbReference type="InterPro" id="IPR035979">
    <property type="entry name" value="RBD_domain_sf"/>
</dbReference>
<evidence type="ECO:0000259" key="3">
    <source>
        <dbReference type="PROSITE" id="PS50102"/>
    </source>
</evidence>
<proteinExistence type="predicted"/>
<reference evidence="4" key="1">
    <citation type="submission" date="2025-08" db="UniProtKB">
        <authorList>
            <consortium name="Ensembl"/>
        </authorList>
    </citation>
    <scope>IDENTIFICATION</scope>
</reference>
<organism evidence="4 5">
    <name type="scientific">Oreochromis aureus</name>
    <name type="common">Israeli tilapia</name>
    <name type="synonym">Chromis aureus</name>
    <dbReference type="NCBI Taxonomy" id="47969"/>
    <lineage>
        <taxon>Eukaryota</taxon>
        <taxon>Metazoa</taxon>
        <taxon>Chordata</taxon>
        <taxon>Craniata</taxon>
        <taxon>Vertebrata</taxon>
        <taxon>Euteleostomi</taxon>
        <taxon>Actinopterygii</taxon>
        <taxon>Neopterygii</taxon>
        <taxon>Teleostei</taxon>
        <taxon>Neoteleostei</taxon>
        <taxon>Acanthomorphata</taxon>
        <taxon>Ovalentaria</taxon>
        <taxon>Cichlomorphae</taxon>
        <taxon>Cichliformes</taxon>
        <taxon>Cichlidae</taxon>
        <taxon>African cichlids</taxon>
        <taxon>Pseudocrenilabrinae</taxon>
        <taxon>Oreochromini</taxon>
        <taxon>Oreochromis</taxon>
    </lineage>
</organism>
<feature type="region of interest" description="Disordered" evidence="2">
    <location>
        <begin position="223"/>
        <end position="251"/>
    </location>
</feature>
<dbReference type="AlphaFoldDB" id="A0A668UGP5"/>
<dbReference type="SMART" id="SM00360">
    <property type="entry name" value="RRM"/>
    <property type="match status" value="3"/>
</dbReference>
<sequence>MSRRWQLPHFLSPAVNGKRKADPVIEESPSKKAKLINEGFCLFVGNLNSSKNSEELKESLEKYLMSQSLLFQDIRLDRFRKHAFVGLLSEMDLNKALTLNGEVLLDKPMKIAKAKIKSAEKVKVKSPELKKDARCLFVKNLPYNATKEDILKIFHKAIAIRFPGGTEGPTKGIAFLEFKNTGIAKKVQKQKQGVTIQKRVLILNRVGEKSVCRVTKADVENKRKKDKKALQSSQNIEAGKKEDTEESCEKPEKTKVLSKTLIVMGLAEKTSPETLKSVFEGAVNARVTVNKKDVSKRFGFVNFGSDESCKAAKEAMEDCEIDGCKVTIAYAYPKGKKTGKEGGKLTGGRARTGGKT</sequence>
<feature type="domain" description="RRM" evidence="3">
    <location>
        <begin position="259"/>
        <end position="333"/>
    </location>
</feature>
<dbReference type="Ensembl" id="ENSOABT00000038627.2">
    <property type="protein sequence ID" value="ENSOABP00000037596.2"/>
    <property type="gene ID" value="ENSOABG00000017191.2"/>
</dbReference>
<feature type="domain" description="RRM" evidence="3">
    <location>
        <begin position="40"/>
        <end position="116"/>
    </location>
</feature>
<evidence type="ECO:0000313" key="4">
    <source>
        <dbReference type="Ensembl" id="ENSOABP00000037596.2"/>
    </source>
</evidence>
<evidence type="ECO:0000256" key="2">
    <source>
        <dbReference type="SAM" id="MobiDB-lite"/>
    </source>
</evidence>
<dbReference type="SUPFAM" id="SSF54928">
    <property type="entry name" value="RNA-binding domain, RBD"/>
    <property type="match status" value="3"/>
</dbReference>
<dbReference type="InterPro" id="IPR012677">
    <property type="entry name" value="Nucleotide-bd_a/b_plait_sf"/>
</dbReference>
<dbReference type="Pfam" id="PF00076">
    <property type="entry name" value="RRM_1"/>
    <property type="match status" value="3"/>
</dbReference>
<dbReference type="Gene3D" id="3.30.70.330">
    <property type="match status" value="3"/>
</dbReference>
<evidence type="ECO:0000313" key="5">
    <source>
        <dbReference type="Proteomes" id="UP000472276"/>
    </source>
</evidence>
<dbReference type="OMA" id="MKIFRKA"/>
<dbReference type="GO" id="GO:0003723">
    <property type="term" value="F:RNA binding"/>
    <property type="evidence" value="ECO:0007669"/>
    <property type="project" value="UniProtKB-UniRule"/>
</dbReference>
<dbReference type="Proteomes" id="UP000472276">
    <property type="component" value="Unassembled WGS sequence"/>
</dbReference>
<feature type="region of interest" description="Disordered" evidence="2">
    <location>
        <begin position="335"/>
        <end position="356"/>
    </location>
</feature>
<name>A0A668UGP5_OREAU</name>
<keyword evidence="5" id="KW-1185">Reference proteome</keyword>
<dbReference type="InterPro" id="IPR000504">
    <property type="entry name" value="RRM_dom"/>
</dbReference>